<keyword evidence="3" id="KW-1185">Reference proteome</keyword>
<feature type="region of interest" description="Disordered" evidence="1">
    <location>
        <begin position="1"/>
        <end position="22"/>
    </location>
</feature>
<dbReference type="Proteomes" id="UP000076502">
    <property type="component" value="Unassembled WGS sequence"/>
</dbReference>
<name>A0A154NWK1_DUFNO</name>
<reference evidence="2 3" key="1">
    <citation type="submission" date="2015-07" db="EMBL/GenBank/DDBJ databases">
        <title>The genome of Dufourea novaeangliae.</title>
        <authorList>
            <person name="Pan H."/>
            <person name="Kapheim K."/>
        </authorList>
    </citation>
    <scope>NUCLEOTIDE SEQUENCE [LARGE SCALE GENOMIC DNA]</scope>
    <source>
        <strain evidence="2">0120121106</strain>
        <tissue evidence="2">Whole body</tissue>
    </source>
</reference>
<evidence type="ECO:0000256" key="1">
    <source>
        <dbReference type="SAM" id="MobiDB-lite"/>
    </source>
</evidence>
<protein>
    <submittedName>
        <fullName evidence="2">Uncharacterized protein</fullName>
    </submittedName>
</protein>
<proteinExistence type="predicted"/>
<dbReference type="AlphaFoldDB" id="A0A154NWK1"/>
<organism evidence="2 3">
    <name type="scientific">Dufourea novaeangliae</name>
    <name type="common">Sweat bee</name>
    <dbReference type="NCBI Taxonomy" id="178035"/>
    <lineage>
        <taxon>Eukaryota</taxon>
        <taxon>Metazoa</taxon>
        <taxon>Ecdysozoa</taxon>
        <taxon>Arthropoda</taxon>
        <taxon>Hexapoda</taxon>
        <taxon>Insecta</taxon>
        <taxon>Pterygota</taxon>
        <taxon>Neoptera</taxon>
        <taxon>Endopterygota</taxon>
        <taxon>Hymenoptera</taxon>
        <taxon>Apocrita</taxon>
        <taxon>Aculeata</taxon>
        <taxon>Apoidea</taxon>
        <taxon>Anthophila</taxon>
        <taxon>Halictidae</taxon>
        <taxon>Rophitinae</taxon>
        <taxon>Dufourea</taxon>
    </lineage>
</organism>
<sequence length="50" mass="5919">MEAKDAVNADSRERKKRKRVEEKVRRIRGGVIRGKKKRKIRVRSGKETVE</sequence>
<accession>A0A154NWK1</accession>
<gene>
    <name evidence="2" type="ORF">WN55_01221</name>
</gene>
<evidence type="ECO:0000313" key="3">
    <source>
        <dbReference type="Proteomes" id="UP000076502"/>
    </source>
</evidence>
<dbReference type="EMBL" id="KQ434773">
    <property type="protein sequence ID" value="KZC03961.1"/>
    <property type="molecule type" value="Genomic_DNA"/>
</dbReference>
<evidence type="ECO:0000313" key="2">
    <source>
        <dbReference type="EMBL" id="KZC03961.1"/>
    </source>
</evidence>